<reference evidence="1" key="1">
    <citation type="submission" date="2023-04" db="EMBL/GenBank/DDBJ databases">
        <title>Draft Genome sequencing of Naganishia species isolated from polar environments using Oxford Nanopore Technology.</title>
        <authorList>
            <person name="Leo P."/>
            <person name="Venkateswaran K."/>
        </authorList>
    </citation>
    <scope>NUCLEOTIDE SEQUENCE</scope>
    <source>
        <strain evidence="1">MNA-CCFEE 5262</strain>
    </source>
</reference>
<evidence type="ECO:0000313" key="1">
    <source>
        <dbReference type="EMBL" id="KAJ9114166.1"/>
    </source>
</evidence>
<name>A0ACC2WST5_9TREE</name>
<dbReference type="EMBL" id="JASBWS010000010">
    <property type="protein sequence ID" value="KAJ9114166.1"/>
    <property type="molecule type" value="Genomic_DNA"/>
</dbReference>
<comment type="caution">
    <text evidence="1">The sequence shown here is derived from an EMBL/GenBank/DDBJ whole genome shotgun (WGS) entry which is preliminary data.</text>
</comment>
<keyword evidence="2" id="KW-1185">Reference proteome</keyword>
<accession>A0ACC2WST5</accession>
<proteinExistence type="predicted"/>
<gene>
    <name evidence="1" type="ORF">QFC20_001682</name>
</gene>
<evidence type="ECO:0000313" key="2">
    <source>
        <dbReference type="Proteomes" id="UP001230649"/>
    </source>
</evidence>
<organism evidence="1 2">
    <name type="scientific">Naganishia adeliensis</name>
    <dbReference type="NCBI Taxonomy" id="92952"/>
    <lineage>
        <taxon>Eukaryota</taxon>
        <taxon>Fungi</taxon>
        <taxon>Dikarya</taxon>
        <taxon>Basidiomycota</taxon>
        <taxon>Agaricomycotina</taxon>
        <taxon>Tremellomycetes</taxon>
        <taxon>Filobasidiales</taxon>
        <taxon>Filobasidiaceae</taxon>
        <taxon>Naganishia</taxon>
    </lineage>
</organism>
<dbReference type="Proteomes" id="UP001230649">
    <property type="component" value="Unassembled WGS sequence"/>
</dbReference>
<sequence length="233" mass="25011">MGVSFETCIELVLCLLAVILFRSPLIALNKPEDETQSVAGPVELKVPAALNLDSSWDLDTPLPSAMIPSITVSPAQDETPSTTQDDDRVRAHAHDDRTVSFAQCAIIVEDIEPPSATSSETLPPLKPRGTPTRRGSEHVRICSVLAQTGESTRNTLKGRPLTPFIKFTGEEPLTAQVEGGFDTKDISSVVIGKSMEGAATSEEIAEIESVTFADEEDLIKKPLLLASVSKESE</sequence>
<protein>
    <submittedName>
        <fullName evidence="1">Uncharacterized protein</fullName>
    </submittedName>
</protein>